<evidence type="ECO:0000313" key="2">
    <source>
        <dbReference type="Proteomes" id="UP001432039"/>
    </source>
</evidence>
<dbReference type="EMBL" id="CP108090">
    <property type="protein sequence ID" value="WUQ17459.1"/>
    <property type="molecule type" value="Genomic_DNA"/>
</dbReference>
<sequence>MWLILCDPTDPVGDWARKGLRDRGLTPVELVTPDDLLYSTQLDHRVERSVAGFRVRLADGRAFADSDITGALNRVVRAPVAPLALASEADTLYAKSELSALMLSMLMCIAPVAVNQPSPRGFCGAWRSVAEWTLLAARAGLPVQPRPMSSHAGSEPPGPAATHTLVVFRESVFGGGDVQDLIPACVQLAKLAGTDLLEVGLHRDSRSVTFARATPLPDLRIGGDPLLDQLHSHFSGLAVRAS</sequence>
<evidence type="ECO:0000313" key="1">
    <source>
        <dbReference type="EMBL" id="WUQ17459.1"/>
    </source>
</evidence>
<keyword evidence="2" id="KW-1185">Reference proteome</keyword>
<dbReference type="RefSeq" id="WP_328965679.1">
    <property type="nucleotide sequence ID" value="NZ_CP108090.1"/>
</dbReference>
<organism evidence="1 2">
    <name type="scientific">Streptomyces virginiae</name>
    <name type="common">Streptomyces cinnamonensis</name>
    <dbReference type="NCBI Taxonomy" id="1961"/>
    <lineage>
        <taxon>Bacteria</taxon>
        <taxon>Bacillati</taxon>
        <taxon>Actinomycetota</taxon>
        <taxon>Actinomycetes</taxon>
        <taxon>Kitasatosporales</taxon>
        <taxon>Streptomycetaceae</taxon>
        <taxon>Streptomyces</taxon>
    </lineage>
</organism>
<protein>
    <submittedName>
        <fullName evidence="1">Uncharacterized protein</fullName>
    </submittedName>
</protein>
<gene>
    <name evidence="1" type="ORF">OG517_42175</name>
</gene>
<accession>A0ABZ1TNU6</accession>
<proteinExistence type="predicted"/>
<name>A0ABZ1TNU6_STRVG</name>
<dbReference type="Proteomes" id="UP001432039">
    <property type="component" value="Chromosome"/>
</dbReference>
<reference evidence="1" key="1">
    <citation type="submission" date="2022-10" db="EMBL/GenBank/DDBJ databases">
        <title>The complete genomes of actinobacterial strains from the NBC collection.</title>
        <authorList>
            <person name="Joergensen T.S."/>
            <person name="Alvarez Arevalo M."/>
            <person name="Sterndorff E.B."/>
            <person name="Faurdal D."/>
            <person name="Vuksanovic O."/>
            <person name="Mourched A.-S."/>
            <person name="Charusanti P."/>
            <person name="Shaw S."/>
            <person name="Blin K."/>
            <person name="Weber T."/>
        </authorList>
    </citation>
    <scope>NUCLEOTIDE SEQUENCE</scope>
    <source>
        <strain evidence="1">NBC_00248</strain>
    </source>
</reference>